<reference evidence="1" key="1">
    <citation type="submission" date="2006-10" db="EMBL/GenBank/DDBJ databases">
        <authorList>
            <person name="Amadeo P."/>
            <person name="Zhao Q."/>
            <person name="Wortman J."/>
            <person name="Fraser-Liggett C."/>
            <person name="Carlton J."/>
        </authorList>
    </citation>
    <scope>NUCLEOTIDE SEQUENCE</scope>
    <source>
        <strain evidence="1">G3</strain>
    </source>
</reference>
<reference evidence="1" key="2">
    <citation type="journal article" date="2007" name="Science">
        <title>Draft genome sequence of the sexually transmitted pathogen Trichomonas vaginalis.</title>
        <authorList>
            <person name="Carlton J.M."/>
            <person name="Hirt R.P."/>
            <person name="Silva J.C."/>
            <person name="Delcher A.L."/>
            <person name="Schatz M."/>
            <person name="Zhao Q."/>
            <person name="Wortman J.R."/>
            <person name="Bidwell S.L."/>
            <person name="Alsmark U.C.M."/>
            <person name="Besteiro S."/>
            <person name="Sicheritz-Ponten T."/>
            <person name="Noel C.J."/>
            <person name="Dacks J.B."/>
            <person name="Foster P.G."/>
            <person name="Simillion C."/>
            <person name="Van de Peer Y."/>
            <person name="Miranda-Saavedra D."/>
            <person name="Barton G.J."/>
            <person name="Westrop G.D."/>
            <person name="Mueller S."/>
            <person name="Dessi D."/>
            <person name="Fiori P.L."/>
            <person name="Ren Q."/>
            <person name="Paulsen I."/>
            <person name="Zhang H."/>
            <person name="Bastida-Corcuera F.D."/>
            <person name="Simoes-Barbosa A."/>
            <person name="Brown M.T."/>
            <person name="Hayes R.D."/>
            <person name="Mukherjee M."/>
            <person name="Okumura C.Y."/>
            <person name="Schneider R."/>
            <person name="Smith A.J."/>
            <person name="Vanacova S."/>
            <person name="Villalvazo M."/>
            <person name="Haas B.J."/>
            <person name="Pertea M."/>
            <person name="Feldblyum T.V."/>
            <person name="Utterback T.R."/>
            <person name="Shu C.L."/>
            <person name="Osoegawa K."/>
            <person name="de Jong P.J."/>
            <person name="Hrdy I."/>
            <person name="Horvathova L."/>
            <person name="Zubacova Z."/>
            <person name="Dolezal P."/>
            <person name="Malik S.B."/>
            <person name="Logsdon J.M. Jr."/>
            <person name="Henze K."/>
            <person name="Gupta A."/>
            <person name="Wang C.C."/>
            <person name="Dunne R.L."/>
            <person name="Upcroft J.A."/>
            <person name="Upcroft P."/>
            <person name="White O."/>
            <person name="Salzberg S.L."/>
            <person name="Tang P."/>
            <person name="Chiu C.-H."/>
            <person name="Lee Y.-S."/>
            <person name="Embley T.M."/>
            <person name="Coombs G.H."/>
            <person name="Mottram J.C."/>
            <person name="Tachezy J."/>
            <person name="Fraser-Liggett C.M."/>
            <person name="Johnson P.J."/>
        </authorList>
    </citation>
    <scope>NUCLEOTIDE SEQUENCE [LARGE SCALE GENOMIC DNA]</scope>
    <source>
        <strain evidence="1">G3</strain>
    </source>
</reference>
<dbReference type="VEuPathDB" id="TrichDB:TVAG_252640"/>
<proteinExistence type="predicted"/>
<gene>
    <name evidence="1" type="ORF">TVAG_252640</name>
</gene>
<name>A2DW06_TRIV3</name>
<dbReference type="Proteomes" id="UP000001542">
    <property type="component" value="Unassembled WGS sequence"/>
</dbReference>
<sequence length="145" mass="17261">MVQISDKSQKYESILSNNNFFYPSTYKSSLTIKLNWKAQEAELENSKRDGLFVPDSQKLFIELINYLNKVQKYNCVRISLNFYSILYNEHSYTFYFDTYDDAIRNDKEIAQKLANLYQVHPVIQIHDETQGKKLPKLMEKKGQRR</sequence>
<protein>
    <submittedName>
        <fullName evidence="1">Uncharacterized protein</fullName>
    </submittedName>
</protein>
<dbReference type="RefSeq" id="XP_001327674.1">
    <property type="nucleotide sequence ID" value="XM_001327639.1"/>
</dbReference>
<organism evidence="1 2">
    <name type="scientific">Trichomonas vaginalis (strain ATCC PRA-98 / G3)</name>
    <dbReference type="NCBI Taxonomy" id="412133"/>
    <lineage>
        <taxon>Eukaryota</taxon>
        <taxon>Metamonada</taxon>
        <taxon>Parabasalia</taxon>
        <taxon>Trichomonadida</taxon>
        <taxon>Trichomonadidae</taxon>
        <taxon>Trichomonas</taxon>
    </lineage>
</organism>
<evidence type="ECO:0000313" key="1">
    <source>
        <dbReference type="EMBL" id="EAY15451.1"/>
    </source>
</evidence>
<dbReference type="AlphaFoldDB" id="A2DW06"/>
<dbReference type="EMBL" id="DS113256">
    <property type="protein sequence ID" value="EAY15451.1"/>
    <property type="molecule type" value="Genomic_DNA"/>
</dbReference>
<dbReference type="KEGG" id="tva:4773454"/>
<evidence type="ECO:0000313" key="2">
    <source>
        <dbReference type="Proteomes" id="UP000001542"/>
    </source>
</evidence>
<dbReference type="InParanoid" id="A2DW06"/>
<accession>A2DW06</accession>
<keyword evidence="2" id="KW-1185">Reference proteome</keyword>
<dbReference type="VEuPathDB" id="TrichDB:TVAGG3_0845330"/>